<feature type="compositionally biased region" description="Acidic residues" evidence="2">
    <location>
        <begin position="622"/>
        <end position="631"/>
    </location>
</feature>
<dbReference type="InterPro" id="IPR057596">
    <property type="entry name" value="RDRP_core"/>
</dbReference>
<keyword evidence="1" id="KW-0696">RNA-directed RNA polymerase</keyword>
<dbReference type="GO" id="GO:0003723">
    <property type="term" value="F:RNA binding"/>
    <property type="evidence" value="ECO:0007669"/>
    <property type="project" value="UniProtKB-KW"/>
</dbReference>
<dbReference type="Pfam" id="PF05183">
    <property type="entry name" value="RdRP"/>
    <property type="match status" value="1"/>
</dbReference>
<dbReference type="EMBL" id="LVVM01002679">
    <property type="protein sequence ID" value="OJA16206.1"/>
    <property type="molecule type" value="Genomic_DNA"/>
</dbReference>
<dbReference type="PANTHER" id="PTHR23079:SF14">
    <property type="entry name" value="RNA-DEPENDENT RNA POLYMERASE"/>
    <property type="match status" value="1"/>
</dbReference>
<keyword evidence="1" id="KW-0548">Nucleotidyltransferase</keyword>
<reference evidence="4 5" key="1">
    <citation type="submission" date="2016-03" db="EMBL/GenBank/DDBJ databases">
        <title>Comparative genomics of the ectomycorrhizal sister species Rhizopogon vinicolor and Rhizopogon vesiculosus (Basidiomycota: Boletales) reveals a divergence of the mating type B locus.</title>
        <authorList>
            <person name="Mujic A.B."/>
            <person name="Kuo A."/>
            <person name="Tritt A."/>
            <person name="Lipzen A."/>
            <person name="Chen C."/>
            <person name="Johnson J."/>
            <person name="Sharma A."/>
            <person name="Barry K."/>
            <person name="Grigoriev I.V."/>
            <person name="Spatafora J.W."/>
        </authorList>
    </citation>
    <scope>NUCLEOTIDE SEQUENCE [LARGE SCALE GENOMIC DNA]</scope>
    <source>
        <strain evidence="4 5">AM-OR11-056</strain>
    </source>
</reference>
<keyword evidence="5" id="KW-1185">Reference proteome</keyword>
<keyword evidence="1" id="KW-0808">Transferase</keyword>
<dbReference type="PANTHER" id="PTHR23079">
    <property type="entry name" value="RNA-DEPENDENT RNA POLYMERASE"/>
    <property type="match status" value="1"/>
</dbReference>
<dbReference type="OrthoDB" id="10055769at2759"/>
<accession>A0A1J8Q3L9</accession>
<comment type="caution">
    <text evidence="4">The sequence shown here is derived from an EMBL/GenBank/DDBJ whole genome shotgun (WGS) entry which is preliminary data.</text>
</comment>
<name>A0A1J8Q3L9_9AGAM</name>
<dbReference type="AlphaFoldDB" id="A0A1J8Q3L9"/>
<dbReference type="InterPro" id="IPR007855">
    <property type="entry name" value="RDRP"/>
</dbReference>
<evidence type="ECO:0000313" key="4">
    <source>
        <dbReference type="EMBL" id="OJA16206.1"/>
    </source>
</evidence>
<protein>
    <recommendedName>
        <fullName evidence="1">RNA-dependent RNA polymerase</fullName>
        <ecNumber evidence="1">2.7.7.48</ecNumber>
    </recommendedName>
</protein>
<feature type="compositionally biased region" description="Polar residues" evidence="2">
    <location>
        <begin position="105"/>
        <end position="115"/>
    </location>
</feature>
<dbReference type="GO" id="GO:0003968">
    <property type="term" value="F:RNA-directed RNA polymerase activity"/>
    <property type="evidence" value="ECO:0007669"/>
    <property type="project" value="UniProtKB-KW"/>
</dbReference>
<organism evidence="4 5">
    <name type="scientific">Rhizopogon vesiculosus</name>
    <dbReference type="NCBI Taxonomy" id="180088"/>
    <lineage>
        <taxon>Eukaryota</taxon>
        <taxon>Fungi</taxon>
        <taxon>Dikarya</taxon>
        <taxon>Basidiomycota</taxon>
        <taxon>Agaricomycotina</taxon>
        <taxon>Agaricomycetes</taxon>
        <taxon>Agaricomycetidae</taxon>
        <taxon>Boletales</taxon>
        <taxon>Suillineae</taxon>
        <taxon>Rhizopogonaceae</taxon>
        <taxon>Rhizopogon</taxon>
    </lineage>
</organism>
<feature type="region of interest" description="Disordered" evidence="2">
    <location>
        <begin position="104"/>
        <end position="132"/>
    </location>
</feature>
<evidence type="ECO:0000256" key="2">
    <source>
        <dbReference type="SAM" id="MobiDB-lite"/>
    </source>
</evidence>
<dbReference type="EC" id="2.7.7.48" evidence="1"/>
<gene>
    <name evidence="4" type="ORF">AZE42_00095</name>
</gene>
<evidence type="ECO:0000259" key="3">
    <source>
        <dbReference type="Pfam" id="PF05183"/>
    </source>
</evidence>
<feature type="domain" description="RDRP core" evidence="3">
    <location>
        <begin position="303"/>
        <end position="935"/>
    </location>
</feature>
<proteinExistence type="inferred from homology"/>
<sequence length="1134" mass="127691">MSQGMPGAYYREAQEEPTVAEWELTVEDEAESTIILPMARCASTNSISSTVSSQLDPVQQSSVYSGLEDLSELMCTIPDDQQVTVLSCNTSRVATVPPLSFAATGVNSARPSSPTSVESLDSASPASSWSSVLGKRKSEELPDISLSSRKSARTDDTNTIRVHSIAYDRNLQGYFDRKNICFGVQWLVAELVTRDRLKYEHINIPDLDKLRGTNQEATPRMAHVFARENTKGETEGYFVKEKAILSPWKELDREHELAVAMGENFDGFHRQVDGWYGGKVYFRATLKPIEAINEKDNDRTPDYRIQLMPPELGSSSRLARRYGSKNLIRVKVPKNISNKSGNGLVEFFSQHFLLCGVVYQAFFAKYETVFLVATDASSGCDRIPTHAQPAPPSMEDFLDWHNPIYHNTAQTMTKWSSRFALGLSNSVPGITISHDNIVYLDDEDPGGPDMTDGCGFANQVVLKALRELLQWETAPTAIQCRIAGAKGLLILHPDPLENSSDVPRIWLRQSQVKIKYPAMKMLSNCHLTIDVIRASHMRSPSRISAETIVNFAENGVPHQVFIDLMKEGLDAIVDSLLDWDGPDAMFRLWHTVARAGAVVAARLAREAGGEARSRGFSSKDTDIEDDDEDDLDAAIDNPRSIAWWGDEVSGCPSSLEETVMVLLDAGFTPHDCRFLVDKLRNILRTSVDNYVHRYKIEVPMSCIAWIVPDPYGILAHDEVQILSRDSKFRCPDGTVSNVVLGDVLLTRYPCKLPTDTQKVRAVEKSELRHYTDVIVCSVQGTRRFADLLAGGDYDGDKAIAIWQPSIVSHFKNADLRYSHPPDNFFENFHKNTLRVDEFLQQHQRSQLDDLVPQLQSFLLGGLRAISVGKYSNLHDIAVYIKGYAHEETIRLAYMFSSILDGAKSGLTVLPEVIKHDTKCYHKRSPEWKEMIGEDPQQENNEVNAERPRSMNEFVMDAILKHARKHRDTKMIQVDSAIAKTHEVKDSSLMKPWYDAESRAQRVKDSNGDVAVIMEAELSKIRKHVKKMREEYKKRINSDFTGLKIQQRQNVLRSLARDFAASPDPSSFLFFSSEEVSRLKASYTYIHEAHISSRFPWDVALRELSTIKARSLGPSKTVTLGFYERFVLKQSAFRR</sequence>
<dbReference type="GO" id="GO:0031380">
    <property type="term" value="C:nuclear RNA-directed RNA polymerase complex"/>
    <property type="evidence" value="ECO:0007669"/>
    <property type="project" value="TreeGrafter"/>
</dbReference>
<evidence type="ECO:0000256" key="1">
    <source>
        <dbReference type="RuleBase" id="RU363098"/>
    </source>
</evidence>
<comment type="similarity">
    <text evidence="1">Belongs to the RdRP family.</text>
</comment>
<dbReference type="Proteomes" id="UP000183567">
    <property type="component" value="Unassembled WGS sequence"/>
</dbReference>
<feature type="region of interest" description="Disordered" evidence="2">
    <location>
        <begin position="612"/>
        <end position="631"/>
    </location>
</feature>
<comment type="catalytic activity">
    <reaction evidence="1">
        <text>RNA(n) + a ribonucleoside 5'-triphosphate = RNA(n+1) + diphosphate</text>
        <dbReference type="Rhea" id="RHEA:21248"/>
        <dbReference type="Rhea" id="RHEA-COMP:14527"/>
        <dbReference type="Rhea" id="RHEA-COMP:17342"/>
        <dbReference type="ChEBI" id="CHEBI:33019"/>
        <dbReference type="ChEBI" id="CHEBI:61557"/>
        <dbReference type="ChEBI" id="CHEBI:140395"/>
        <dbReference type="EC" id="2.7.7.48"/>
    </reaction>
</comment>
<feature type="compositionally biased region" description="Basic and acidic residues" evidence="2">
    <location>
        <begin position="612"/>
        <end position="621"/>
    </location>
</feature>
<keyword evidence="1" id="KW-0694">RNA-binding</keyword>
<evidence type="ECO:0000313" key="5">
    <source>
        <dbReference type="Proteomes" id="UP000183567"/>
    </source>
</evidence>
<feature type="compositionally biased region" description="Low complexity" evidence="2">
    <location>
        <begin position="116"/>
        <end position="132"/>
    </location>
</feature>
<dbReference type="GO" id="GO:0030422">
    <property type="term" value="P:siRNA processing"/>
    <property type="evidence" value="ECO:0007669"/>
    <property type="project" value="TreeGrafter"/>
</dbReference>
<dbReference type="STRING" id="180088.A0A1J8Q3L9"/>